<dbReference type="AlphaFoldDB" id="A0A6H5HI45"/>
<proteinExistence type="predicted"/>
<feature type="compositionally biased region" description="Low complexity" evidence="1">
    <location>
        <begin position="69"/>
        <end position="80"/>
    </location>
</feature>
<evidence type="ECO:0000313" key="3">
    <source>
        <dbReference type="Proteomes" id="UP000479000"/>
    </source>
</evidence>
<dbReference type="EMBL" id="CADCXU010031886">
    <property type="protein sequence ID" value="CAB0017728.1"/>
    <property type="molecule type" value="Genomic_DNA"/>
</dbReference>
<reference evidence="2 3" key="1">
    <citation type="submission" date="2020-02" db="EMBL/GenBank/DDBJ databases">
        <authorList>
            <person name="Ferguson B K."/>
        </authorList>
    </citation>
    <scope>NUCLEOTIDE SEQUENCE [LARGE SCALE GENOMIC DNA]</scope>
</reference>
<accession>A0A6H5HI45</accession>
<evidence type="ECO:0000256" key="1">
    <source>
        <dbReference type="SAM" id="MobiDB-lite"/>
    </source>
</evidence>
<dbReference type="Proteomes" id="UP000479000">
    <property type="component" value="Unassembled WGS sequence"/>
</dbReference>
<feature type="non-terminal residue" evidence="2">
    <location>
        <position position="131"/>
    </location>
</feature>
<protein>
    <submittedName>
        <fullName evidence="2">Uncharacterized protein</fullName>
    </submittedName>
</protein>
<keyword evidence="3" id="KW-1185">Reference proteome</keyword>
<sequence length="131" mass="14809">MLRSVEGRRSLEPAAWCRRAASARKLPHRPPAQEEMTLLAVRALTPLTPKSQRPPITPTPPGFLRRLGSKTWRSSTSSRSLDVFKPPISKSTVSPVNLRSDDIVKKDFDTFRSVNGRSTIFHKTDKYKKII</sequence>
<gene>
    <name evidence="2" type="ORF">NTEN_LOCUS21681</name>
</gene>
<feature type="region of interest" description="Disordered" evidence="1">
    <location>
        <begin position="45"/>
        <end position="80"/>
    </location>
</feature>
<name>A0A6H5HI45_9HEMI</name>
<evidence type="ECO:0000313" key="2">
    <source>
        <dbReference type="EMBL" id="CAB0017728.1"/>
    </source>
</evidence>
<organism evidence="2 3">
    <name type="scientific">Nesidiocoris tenuis</name>
    <dbReference type="NCBI Taxonomy" id="355587"/>
    <lineage>
        <taxon>Eukaryota</taxon>
        <taxon>Metazoa</taxon>
        <taxon>Ecdysozoa</taxon>
        <taxon>Arthropoda</taxon>
        <taxon>Hexapoda</taxon>
        <taxon>Insecta</taxon>
        <taxon>Pterygota</taxon>
        <taxon>Neoptera</taxon>
        <taxon>Paraneoptera</taxon>
        <taxon>Hemiptera</taxon>
        <taxon>Heteroptera</taxon>
        <taxon>Panheteroptera</taxon>
        <taxon>Cimicomorpha</taxon>
        <taxon>Miridae</taxon>
        <taxon>Dicyphina</taxon>
        <taxon>Nesidiocoris</taxon>
    </lineage>
</organism>